<proteinExistence type="predicted"/>
<accession>A0A1V6N6T5</accession>
<gene>
    <name evidence="1" type="ORF">PENPOL_c025G08464</name>
</gene>
<name>A0A1V6N6T5_PENPO</name>
<dbReference type="Proteomes" id="UP000191408">
    <property type="component" value="Unassembled WGS sequence"/>
</dbReference>
<evidence type="ECO:0000313" key="1">
    <source>
        <dbReference type="EMBL" id="OQD60322.1"/>
    </source>
</evidence>
<dbReference type="Pfam" id="PF11951">
    <property type="entry name" value="Fungal_trans_2"/>
    <property type="match status" value="1"/>
</dbReference>
<keyword evidence="2" id="KW-1185">Reference proteome</keyword>
<protein>
    <recommendedName>
        <fullName evidence="3">Transcription factor domain-containing protein</fullName>
    </recommendedName>
</protein>
<dbReference type="InterPro" id="IPR021858">
    <property type="entry name" value="Fun_TF"/>
</dbReference>
<sequence>MNLMCQYPRRTDIPSPDLKLKQAELFLQYEISHINYEANSSASLRCSSAVVGSPMSSPGDPSSQSVHNLLSDDSHPNSLLQLQTSQILTATESTLLNHYFEHTCQDMTVDDDDQYTLQVGIPNLAFQNKLLMKSVLAFSAVCKCCDIINQPLLSNGDRGRVVMLLSIADQYHMESLREIQATLAETDQYDHILANAAMMGMYGSSSHCIRIWLAETASDDLERGRFTPKSCQWISLFRAVRVAYTGLLNDRFKADDVVQLVPATSPIHPVAGCDFQIHCECKVKSWGEQPKGPRDHALYPILADTVVSALKGLRKRAEEITRNGMGDYEDRDIPGIHNDSDVQACLAALELFENIACKAFPDTKLMPNTPGHSRLASEIDIGTVGQVSKVSPWMRRYTAKITSMIPSKLPRRFIMAFVHKAPTKYLYLVEDMMGLMQSGAPRGHGITRCPLNPINSEPSLAHQLAVDIFAHWLVLVMLLDKVWWIGGIGAWELGQIISLRKDTRWCMSLWKTDDDWWPESMFEISRQFNKHRAKDGL</sequence>
<dbReference type="EMBL" id="MDYM01000025">
    <property type="protein sequence ID" value="OQD60322.1"/>
    <property type="molecule type" value="Genomic_DNA"/>
</dbReference>
<evidence type="ECO:0008006" key="3">
    <source>
        <dbReference type="Google" id="ProtNLM"/>
    </source>
</evidence>
<dbReference type="PANTHER" id="PTHR47657">
    <property type="entry name" value="STEROL REGULATORY ELEMENT-BINDING PROTEIN ECM22"/>
    <property type="match status" value="1"/>
</dbReference>
<comment type="caution">
    <text evidence="1">The sequence shown here is derived from an EMBL/GenBank/DDBJ whole genome shotgun (WGS) entry which is preliminary data.</text>
</comment>
<dbReference type="STRING" id="60169.A0A1V6N6T5"/>
<dbReference type="AlphaFoldDB" id="A0A1V6N6T5"/>
<dbReference type="InterPro" id="IPR052400">
    <property type="entry name" value="Zn2-C6_fungal_TF"/>
</dbReference>
<organism evidence="1 2">
    <name type="scientific">Penicillium polonicum</name>
    <dbReference type="NCBI Taxonomy" id="60169"/>
    <lineage>
        <taxon>Eukaryota</taxon>
        <taxon>Fungi</taxon>
        <taxon>Dikarya</taxon>
        <taxon>Ascomycota</taxon>
        <taxon>Pezizomycotina</taxon>
        <taxon>Eurotiomycetes</taxon>
        <taxon>Eurotiomycetidae</taxon>
        <taxon>Eurotiales</taxon>
        <taxon>Aspergillaceae</taxon>
        <taxon>Penicillium</taxon>
    </lineage>
</organism>
<dbReference type="GO" id="GO:0000981">
    <property type="term" value="F:DNA-binding transcription factor activity, RNA polymerase II-specific"/>
    <property type="evidence" value="ECO:0007669"/>
    <property type="project" value="TreeGrafter"/>
</dbReference>
<dbReference type="OrthoDB" id="5295362at2759"/>
<dbReference type="PANTHER" id="PTHR47657:SF14">
    <property type="entry name" value="ZN(2)-C6 FUNGAL-TYPE DOMAIN-CONTAINING PROTEIN"/>
    <property type="match status" value="1"/>
</dbReference>
<reference evidence="2" key="1">
    <citation type="journal article" date="2017" name="Nat. Microbiol.">
        <title>Global analysis of biosynthetic gene clusters reveals vast potential of secondary metabolite production in Penicillium species.</title>
        <authorList>
            <person name="Nielsen J.C."/>
            <person name="Grijseels S."/>
            <person name="Prigent S."/>
            <person name="Ji B."/>
            <person name="Dainat J."/>
            <person name="Nielsen K.F."/>
            <person name="Frisvad J.C."/>
            <person name="Workman M."/>
            <person name="Nielsen J."/>
        </authorList>
    </citation>
    <scope>NUCLEOTIDE SEQUENCE [LARGE SCALE GENOMIC DNA]</scope>
    <source>
        <strain evidence="2">IBT 4502</strain>
    </source>
</reference>
<evidence type="ECO:0000313" key="2">
    <source>
        <dbReference type="Proteomes" id="UP000191408"/>
    </source>
</evidence>